<name>A0ABR3B836_PHYBL</name>
<evidence type="ECO:0000313" key="2">
    <source>
        <dbReference type="EMBL" id="KAL0092117.1"/>
    </source>
</evidence>
<comment type="caution">
    <text evidence="2">The sequence shown here is derived from an EMBL/GenBank/DDBJ whole genome shotgun (WGS) entry which is preliminary data.</text>
</comment>
<organism evidence="2 3">
    <name type="scientific">Phycomyces blakesleeanus</name>
    <dbReference type="NCBI Taxonomy" id="4837"/>
    <lineage>
        <taxon>Eukaryota</taxon>
        <taxon>Fungi</taxon>
        <taxon>Fungi incertae sedis</taxon>
        <taxon>Mucoromycota</taxon>
        <taxon>Mucoromycotina</taxon>
        <taxon>Mucoromycetes</taxon>
        <taxon>Mucorales</taxon>
        <taxon>Phycomycetaceae</taxon>
        <taxon>Phycomyces</taxon>
    </lineage>
</organism>
<gene>
    <name evidence="2" type="ORF">J3Q64DRAFT_1727105</name>
</gene>
<reference evidence="2 3" key="1">
    <citation type="submission" date="2024-04" db="EMBL/GenBank/DDBJ databases">
        <title>Symmetric and asymmetric DNA N6-adenine methylation regulates different biological responses in Mucorales.</title>
        <authorList>
            <consortium name="Lawrence Berkeley National Laboratory"/>
            <person name="Lax C."/>
            <person name="Mondo S.J."/>
            <person name="Osorio-Concepcion M."/>
            <person name="Muszewska A."/>
            <person name="Corrochano-Luque M."/>
            <person name="Gutierrez G."/>
            <person name="Riley R."/>
            <person name="Lipzen A."/>
            <person name="Guo J."/>
            <person name="Hundley H."/>
            <person name="Amirebrahimi M."/>
            <person name="Ng V."/>
            <person name="Lorenzo-Gutierrez D."/>
            <person name="Binder U."/>
            <person name="Yang J."/>
            <person name="Song Y."/>
            <person name="Canovas D."/>
            <person name="Navarro E."/>
            <person name="Freitag M."/>
            <person name="Gabaldon T."/>
            <person name="Grigoriev I.V."/>
            <person name="Corrochano L.M."/>
            <person name="Nicolas F.E."/>
            <person name="Garre V."/>
        </authorList>
    </citation>
    <scope>NUCLEOTIDE SEQUENCE [LARGE SCALE GENOMIC DNA]</scope>
    <source>
        <strain evidence="2 3">L51</strain>
    </source>
</reference>
<keyword evidence="3" id="KW-1185">Reference proteome</keyword>
<sequence>MERLLSFYSHDRRRKNTVSSYLSFLFVVLHSIFIIWFEKKYVFVFAFVVIAFIKRIYISGKKGIQSIQ</sequence>
<keyword evidence="1" id="KW-0812">Transmembrane</keyword>
<evidence type="ECO:0000313" key="3">
    <source>
        <dbReference type="Proteomes" id="UP001448207"/>
    </source>
</evidence>
<feature type="transmembrane region" description="Helical" evidence="1">
    <location>
        <begin position="20"/>
        <end position="36"/>
    </location>
</feature>
<evidence type="ECO:0000256" key="1">
    <source>
        <dbReference type="SAM" id="Phobius"/>
    </source>
</evidence>
<dbReference type="Proteomes" id="UP001448207">
    <property type="component" value="Unassembled WGS sequence"/>
</dbReference>
<protein>
    <submittedName>
        <fullName evidence="2">Uncharacterized protein</fullName>
    </submittedName>
</protein>
<keyword evidence="1" id="KW-1133">Transmembrane helix</keyword>
<accession>A0ABR3B836</accession>
<feature type="transmembrane region" description="Helical" evidence="1">
    <location>
        <begin position="42"/>
        <end position="58"/>
    </location>
</feature>
<proteinExistence type="predicted"/>
<dbReference type="EMBL" id="JBCLYO010000003">
    <property type="protein sequence ID" value="KAL0092117.1"/>
    <property type="molecule type" value="Genomic_DNA"/>
</dbReference>
<keyword evidence="1" id="KW-0472">Membrane</keyword>